<keyword evidence="3" id="KW-0804">Transcription</keyword>
<dbReference type="OrthoDB" id="7989071at2"/>
<proteinExistence type="predicted"/>
<keyword evidence="6" id="KW-1185">Reference proteome</keyword>
<evidence type="ECO:0000256" key="2">
    <source>
        <dbReference type="ARBA" id="ARBA00023125"/>
    </source>
</evidence>
<evidence type="ECO:0000313" key="5">
    <source>
        <dbReference type="EMBL" id="PKU22708.1"/>
    </source>
</evidence>
<dbReference type="SMART" id="SM00345">
    <property type="entry name" value="HTH_GNTR"/>
    <property type="match status" value="1"/>
</dbReference>
<dbReference type="InterPro" id="IPR011711">
    <property type="entry name" value="GntR_C"/>
</dbReference>
<evidence type="ECO:0000256" key="3">
    <source>
        <dbReference type="ARBA" id="ARBA00023163"/>
    </source>
</evidence>
<dbReference type="Pfam" id="PF00392">
    <property type="entry name" value="GntR"/>
    <property type="match status" value="1"/>
</dbReference>
<dbReference type="AlphaFoldDB" id="A0A2N3PQN8"/>
<gene>
    <name evidence="5" type="ORF">CWS72_20490</name>
</gene>
<feature type="domain" description="HTH gntR-type" evidence="4">
    <location>
        <begin position="3"/>
        <end position="71"/>
    </location>
</feature>
<dbReference type="Gene3D" id="1.20.120.530">
    <property type="entry name" value="GntR ligand-binding domain-like"/>
    <property type="match status" value="1"/>
</dbReference>
<dbReference type="SMART" id="SM00895">
    <property type="entry name" value="FCD"/>
    <property type="match status" value="1"/>
</dbReference>
<dbReference type="GO" id="GO:0003700">
    <property type="term" value="F:DNA-binding transcription factor activity"/>
    <property type="evidence" value="ECO:0007669"/>
    <property type="project" value="InterPro"/>
</dbReference>
<dbReference type="InterPro" id="IPR036390">
    <property type="entry name" value="WH_DNA-bd_sf"/>
</dbReference>
<dbReference type="GO" id="GO:0003677">
    <property type="term" value="F:DNA binding"/>
    <property type="evidence" value="ECO:0007669"/>
    <property type="project" value="UniProtKB-KW"/>
</dbReference>
<dbReference type="PANTHER" id="PTHR43537:SF44">
    <property type="entry name" value="GNTR FAMILY REGULATORY PROTEIN"/>
    <property type="match status" value="1"/>
</dbReference>
<organism evidence="5 6">
    <name type="scientific">Telmatospirillum siberiense</name>
    <dbReference type="NCBI Taxonomy" id="382514"/>
    <lineage>
        <taxon>Bacteria</taxon>
        <taxon>Pseudomonadati</taxon>
        <taxon>Pseudomonadota</taxon>
        <taxon>Alphaproteobacteria</taxon>
        <taxon>Rhodospirillales</taxon>
        <taxon>Rhodospirillaceae</taxon>
        <taxon>Telmatospirillum</taxon>
    </lineage>
</organism>
<protein>
    <recommendedName>
        <fullName evidence="4">HTH gntR-type domain-containing protein</fullName>
    </recommendedName>
</protein>
<evidence type="ECO:0000256" key="1">
    <source>
        <dbReference type="ARBA" id="ARBA00023015"/>
    </source>
</evidence>
<dbReference type="Proteomes" id="UP000233293">
    <property type="component" value="Unassembled WGS sequence"/>
</dbReference>
<sequence length="223" mass="25394">MAVISDSDLLERVKSHFISQGLKPGDKVEGEVSLAERFGVSRHHIRKALTVMVQAGILERATKRGTIIRDFDANTLSEHIRFQFEVAQFDTYEFKEARVVVERAILPLAVRRITPVGIAKVEECIELMLKHQDEPEKADNYDRDFHLQIFRACGNQVLSAFSGVLSTLFRSVEYRRQYWTHERITRIADEHRLILEAIKRGDALAAVAALDAHLGYSKLSFSS</sequence>
<dbReference type="SUPFAM" id="SSF46785">
    <property type="entry name" value="Winged helix' DNA-binding domain"/>
    <property type="match status" value="1"/>
</dbReference>
<dbReference type="RefSeq" id="WP_101252501.1">
    <property type="nucleotide sequence ID" value="NZ_PIUM01000028.1"/>
</dbReference>
<evidence type="ECO:0000313" key="6">
    <source>
        <dbReference type="Proteomes" id="UP000233293"/>
    </source>
</evidence>
<dbReference type="InterPro" id="IPR008920">
    <property type="entry name" value="TF_FadR/GntR_C"/>
</dbReference>
<dbReference type="PANTHER" id="PTHR43537">
    <property type="entry name" value="TRANSCRIPTIONAL REGULATOR, GNTR FAMILY"/>
    <property type="match status" value="1"/>
</dbReference>
<keyword evidence="2" id="KW-0238">DNA-binding</keyword>
<dbReference type="PROSITE" id="PS50949">
    <property type="entry name" value="HTH_GNTR"/>
    <property type="match status" value="1"/>
</dbReference>
<dbReference type="Gene3D" id="1.10.10.10">
    <property type="entry name" value="Winged helix-like DNA-binding domain superfamily/Winged helix DNA-binding domain"/>
    <property type="match status" value="1"/>
</dbReference>
<evidence type="ECO:0000259" key="4">
    <source>
        <dbReference type="PROSITE" id="PS50949"/>
    </source>
</evidence>
<dbReference type="EMBL" id="PIUM01000028">
    <property type="protein sequence ID" value="PKU22708.1"/>
    <property type="molecule type" value="Genomic_DNA"/>
</dbReference>
<dbReference type="InterPro" id="IPR000524">
    <property type="entry name" value="Tscrpt_reg_HTH_GntR"/>
</dbReference>
<name>A0A2N3PQN8_9PROT</name>
<comment type="caution">
    <text evidence="5">The sequence shown here is derived from an EMBL/GenBank/DDBJ whole genome shotgun (WGS) entry which is preliminary data.</text>
</comment>
<reference evidence="6" key="1">
    <citation type="submission" date="2017-12" db="EMBL/GenBank/DDBJ databases">
        <title>Draft genome sequence of Telmatospirillum siberiense 26-4b1T, an acidotolerant peatland alphaproteobacterium potentially involved in sulfur cycling.</title>
        <authorList>
            <person name="Hausmann B."/>
            <person name="Pjevac P."/>
            <person name="Schreck K."/>
            <person name="Herbold C.W."/>
            <person name="Daims H."/>
            <person name="Wagner M."/>
            <person name="Pester M."/>
            <person name="Loy A."/>
        </authorList>
    </citation>
    <scope>NUCLEOTIDE SEQUENCE [LARGE SCALE GENOMIC DNA]</scope>
    <source>
        <strain evidence="6">26-4b1</strain>
    </source>
</reference>
<dbReference type="Pfam" id="PF07729">
    <property type="entry name" value="FCD"/>
    <property type="match status" value="1"/>
</dbReference>
<dbReference type="SUPFAM" id="SSF48008">
    <property type="entry name" value="GntR ligand-binding domain-like"/>
    <property type="match status" value="1"/>
</dbReference>
<accession>A0A2N3PQN8</accession>
<dbReference type="InterPro" id="IPR036388">
    <property type="entry name" value="WH-like_DNA-bd_sf"/>
</dbReference>
<keyword evidence="1" id="KW-0805">Transcription regulation</keyword>